<organism evidence="2 3">
    <name type="scientific">Kitasatospora aureofaciens</name>
    <name type="common">Streptomyces aureofaciens</name>
    <dbReference type="NCBI Taxonomy" id="1894"/>
    <lineage>
        <taxon>Bacteria</taxon>
        <taxon>Bacillati</taxon>
        <taxon>Actinomycetota</taxon>
        <taxon>Actinomycetes</taxon>
        <taxon>Kitasatosporales</taxon>
        <taxon>Streptomycetaceae</taxon>
        <taxon>Kitasatospora</taxon>
    </lineage>
</organism>
<proteinExistence type="predicted"/>
<dbReference type="Proteomes" id="UP000037395">
    <property type="component" value="Unassembled WGS sequence"/>
</dbReference>
<keyword evidence="1" id="KW-1133">Transmembrane helix</keyword>
<keyword evidence="1" id="KW-0472">Membrane</keyword>
<keyword evidence="1" id="KW-0812">Transmembrane</keyword>
<dbReference type="AlphaFoldDB" id="A0A1E7MVD0"/>
<evidence type="ECO:0000313" key="2">
    <source>
        <dbReference type="EMBL" id="OEV32390.1"/>
    </source>
</evidence>
<accession>A0A1E7MVD0</accession>
<feature type="transmembrane region" description="Helical" evidence="1">
    <location>
        <begin position="99"/>
        <end position="120"/>
    </location>
</feature>
<dbReference type="EMBL" id="JPRF03000097">
    <property type="protein sequence ID" value="OEV32390.1"/>
    <property type="molecule type" value="Genomic_DNA"/>
</dbReference>
<reference evidence="2" key="1">
    <citation type="submission" date="2016-08" db="EMBL/GenBank/DDBJ databases">
        <title>Sequencing, Assembly and Comparative Genomics of S. aureofaciens ATCC 10762.</title>
        <authorList>
            <person name="Gradnigo J.S."/>
            <person name="Johnson N."/>
            <person name="Somerville G.A."/>
        </authorList>
    </citation>
    <scope>NUCLEOTIDE SEQUENCE [LARGE SCALE GENOMIC DNA]</scope>
    <source>
        <strain evidence="2">ATCC 10762</strain>
    </source>
</reference>
<dbReference type="RefSeq" id="WP_030289567.1">
    <property type="nucleotide sequence ID" value="NZ_JBEXMP010000020.1"/>
</dbReference>
<evidence type="ECO:0000256" key="1">
    <source>
        <dbReference type="SAM" id="Phobius"/>
    </source>
</evidence>
<comment type="caution">
    <text evidence="2">The sequence shown here is derived from an EMBL/GenBank/DDBJ whole genome shotgun (WGS) entry which is preliminary data.</text>
</comment>
<sequence length="181" mass="19555">MAVDGSNMAHAVIETAVKERTRLQTGRSRATALVVLVLLAGLGLFLALVVGKSDPTSAPTCNGTTMTRNDECRIWSNHGGGGTYGYQEMIDRRESGKGVWQVVGFVGTGLSVVLMGVAVTKLNPERPWGKPVTAVCPRCYQPNLREKLTVHTISRGRTNYRYSGIVTLCTPVCGFSAVRQR</sequence>
<gene>
    <name evidence="2" type="ORF">HS99_0016990</name>
</gene>
<evidence type="ECO:0000313" key="3">
    <source>
        <dbReference type="Proteomes" id="UP000037395"/>
    </source>
</evidence>
<dbReference type="OrthoDB" id="4207306at2"/>
<feature type="transmembrane region" description="Helical" evidence="1">
    <location>
        <begin position="30"/>
        <end position="50"/>
    </location>
</feature>
<name>A0A1E7MVD0_KITAU</name>
<keyword evidence="3" id="KW-1185">Reference proteome</keyword>
<protein>
    <submittedName>
        <fullName evidence="2">Uncharacterized protein</fullName>
    </submittedName>
</protein>